<comment type="caution">
    <text evidence="1">The sequence shown here is derived from an EMBL/GenBank/DDBJ whole genome shotgun (WGS) entry which is preliminary data.</text>
</comment>
<dbReference type="EMBL" id="BAAAFD010000005">
    <property type="protein sequence ID" value="GAA0856951.1"/>
    <property type="molecule type" value="Genomic_DNA"/>
</dbReference>
<reference evidence="2" key="1">
    <citation type="journal article" date="2019" name="Int. J. Syst. Evol. Microbiol.">
        <title>The Global Catalogue of Microorganisms (GCM) 10K type strain sequencing project: providing services to taxonomists for standard genome sequencing and annotation.</title>
        <authorList>
            <consortium name="The Broad Institute Genomics Platform"/>
            <consortium name="The Broad Institute Genome Sequencing Center for Infectious Disease"/>
            <person name="Wu L."/>
            <person name="Ma J."/>
        </authorList>
    </citation>
    <scope>NUCLEOTIDE SEQUENCE [LARGE SCALE GENOMIC DNA]</scope>
    <source>
        <strain evidence="2">JCM 15896</strain>
    </source>
</reference>
<evidence type="ECO:0008006" key="3">
    <source>
        <dbReference type="Google" id="ProtNLM"/>
    </source>
</evidence>
<name>A0ABP3WXI8_9ALTE</name>
<gene>
    <name evidence="1" type="ORF">GCM10009114_20800</name>
</gene>
<dbReference type="Proteomes" id="UP001500359">
    <property type="component" value="Unassembled WGS sequence"/>
</dbReference>
<keyword evidence="2" id="KW-1185">Reference proteome</keyword>
<sequence length="355" mass="41693">MKKLILHVGLHKTGSTSIQQSLFQNKHKLREQEWHLFNYAPNGASEPTGNANKWVQFSGEKEHFSAKLDLNICSQLKKISSNVIITAEEMAWINSPEHVQEIKQAFDDIFDDIKIIMYLRRQDRHFISHFQQGYKYLHSTARTFYGDHLLDEIKHSPYYANYLNYYDKVRLWADSFGKDNIVVRVFEREKLVARDIVTDFYYHCGLDKSLVTAISTNEAFSLHRQVINRALFNFAEPSWYSFKKLNWQRPKSERLNRPIGLDSKLSENIMRMYDLSNSQLAQYLGLDGALFSQDDQQFLKSHDNSISVEDASEILGSVLNTFHSMSIARFSYLKYKKYKRKLYDRIKETINSNSH</sequence>
<protein>
    <recommendedName>
        <fullName evidence="3">Sulfotransferase family protein</fullName>
    </recommendedName>
</protein>
<dbReference type="Gene3D" id="3.40.50.300">
    <property type="entry name" value="P-loop containing nucleotide triphosphate hydrolases"/>
    <property type="match status" value="1"/>
</dbReference>
<accession>A0ABP3WXI8</accession>
<proteinExistence type="predicted"/>
<dbReference type="SUPFAM" id="SSF52540">
    <property type="entry name" value="P-loop containing nucleoside triphosphate hydrolases"/>
    <property type="match status" value="1"/>
</dbReference>
<organism evidence="1 2">
    <name type="scientific">Aliiglaciecola litoralis</name>
    <dbReference type="NCBI Taxonomy" id="582857"/>
    <lineage>
        <taxon>Bacteria</taxon>
        <taxon>Pseudomonadati</taxon>
        <taxon>Pseudomonadota</taxon>
        <taxon>Gammaproteobacteria</taxon>
        <taxon>Alteromonadales</taxon>
        <taxon>Alteromonadaceae</taxon>
        <taxon>Aliiglaciecola</taxon>
    </lineage>
</organism>
<evidence type="ECO:0000313" key="1">
    <source>
        <dbReference type="EMBL" id="GAA0856951.1"/>
    </source>
</evidence>
<evidence type="ECO:0000313" key="2">
    <source>
        <dbReference type="Proteomes" id="UP001500359"/>
    </source>
</evidence>
<dbReference type="RefSeq" id="WP_343859612.1">
    <property type="nucleotide sequence ID" value="NZ_BAAAFD010000005.1"/>
</dbReference>
<dbReference type="InterPro" id="IPR027417">
    <property type="entry name" value="P-loop_NTPase"/>
</dbReference>